<keyword evidence="4" id="KW-1185">Reference proteome</keyword>
<evidence type="ECO:0000256" key="1">
    <source>
        <dbReference type="SAM" id="MobiDB-lite"/>
    </source>
</evidence>
<dbReference type="PROSITE" id="PS51257">
    <property type="entry name" value="PROKAR_LIPOPROTEIN"/>
    <property type="match status" value="1"/>
</dbReference>
<feature type="compositionally biased region" description="Acidic residues" evidence="1">
    <location>
        <begin position="26"/>
        <end position="84"/>
    </location>
</feature>
<evidence type="ECO:0000313" key="3">
    <source>
        <dbReference type="EMBL" id="NBG88862.1"/>
    </source>
</evidence>
<dbReference type="AlphaFoldDB" id="A0AA43XLE8"/>
<dbReference type="RefSeq" id="WP_160721936.1">
    <property type="nucleotide sequence ID" value="NZ_SUMG01000013.1"/>
</dbReference>
<keyword evidence="2" id="KW-0732">Signal</keyword>
<gene>
    <name evidence="3" type="ORF">ISALK_10155</name>
</gene>
<evidence type="ECO:0008006" key="5">
    <source>
        <dbReference type="Google" id="ProtNLM"/>
    </source>
</evidence>
<proteinExistence type="predicted"/>
<protein>
    <recommendedName>
        <fullName evidence="5">Lipoprotein</fullName>
    </recommendedName>
</protein>
<evidence type="ECO:0000313" key="4">
    <source>
        <dbReference type="Proteomes" id="UP000449710"/>
    </source>
</evidence>
<feature type="chain" id="PRO_5041317236" description="Lipoprotein" evidence="2">
    <location>
        <begin position="25"/>
        <end position="215"/>
    </location>
</feature>
<accession>A0AA43XLE8</accession>
<feature type="region of interest" description="Disordered" evidence="1">
    <location>
        <begin position="24"/>
        <end position="90"/>
    </location>
</feature>
<sequence>MIKKILVLLVVGFMLLLAACNSTTEDPGEEAEDENGVAEEEVAEEEEEPADDTEEEVSEEEDTDEEDTNEETEKDPEEDPEERDTAEGELNLESFYGRWEQEATEETGDPLILEIGMAEAEEAEDQEEAFEYIRFGYPGSAFFPMEKVMEVKSSEEADYDFVVSPVLETGESGTTFEGDLDARYHYSIHWVDEDRLALIYHHPDEDAVEMIYNRN</sequence>
<organism evidence="3 4">
    <name type="scientific">Isachenkonia alkalipeptolytica</name>
    <dbReference type="NCBI Taxonomy" id="2565777"/>
    <lineage>
        <taxon>Bacteria</taxon>
        <taxon>Bacillati</taxon>
        <taxon>Bacillota</taxon>
        <taxon>Clostridia</taxon>
        <taxon>Eubacteriales</taxon>
        <taxon>Clostridiaceae</taxon>
        <taxon>Isachenkonia</taxon>
    </lineage>
</organism>
<evidence type="ECO:0000256" key="2">
    <source>
        <dbReference type="SAM" id="SignalP"/>
    </source>
</evidence>
<name>A0AA43XLE8_9CLOT</name>
<comment type="caution">
    <text evidence="3">The sequence shown here is derived from an EMBL/GenBank/DDBJ whole genome shotgun (WGS) entry which is preliminary data.</text>
</comment>
<feature type="signal peptide" evidence="2">
    <location>
        <begin position="1"/>
        <end position="24"/>
    </location>
</feature>
<dbReference type="Proteomes" id="UP000449710">
    <property type="component" value="Unassembled WGS sequence"/>
</dbReference>
<dbReference type="EMBL" id="SUMG01000013">
    <property type="protein sequence ID" value="NBG88862.1"/>
    <property type="molecule type" value="Genomic_DNA"/>
</dbReference>
<reference evidence="3 4" key="1">
    <citation type="submission" date="2019-04" db="EMBL/GenBank/DDBJ databases">
        <title>Isachenkonia alkalipeptolytica gen. nov. sp. nov. a new anaerobic, alkiliphilic organothrophic bacterium capable to reduce synthesized ferrihydrite isolated from a soda lake.</title>
        <authorList>
            <person name="Toshchakov S.V."/>
            <person name="Zavarzina D.G."/>
            <person name="Zhilina T.N."/>
            <person name="Kostrikina N.A."/>
            <person name="Kublanov I.V."/>
        </authorList>
    </citation>
    <scope>NUCLEOTIDE SEQUENCE [LARGE SCALE GENOMIC DNA]</scope>
    <source>
        <strain evidence="3 4">Z-1701</strain>
    </source>
</reference>